<evidence type="ECO:0000256" key="1">
    <source>
        <dbReference type="SAM" id="Phobius"/>
    </source>
</evidence>
<dbReference type="Pfam" id="PF19701">
    <property type="entry name" value="DUF6199"/>
    <property type="match status" value="1"/>
</dbReference>
<dbReference type="Proteomes" id="UP000886723">
    <property type="component" value="Unassembled WGS sequence"/>
</dbReference>
<feature type="domain" description="DUF6199" evidence="2">
    <location>
        <begin position="7"/>
        <end position="65"/>
    </location>
</feature>
<keyword evidence="1" id="KW-0812">Transmembrane</keyword>
<evidence type="ECO:0000313" key="3">
    <source>
        <dbReference type="EMBL" id="HIV12564.1"/>
    </source>
</evidence>
<sequence length="70" mass="8024">MVLAVFVGIGFCVIGIFLFLKPDVYWKLTEKWKSYRADGPSDFYILNTKFGGAMFVLLGIVMMLLPWILE</sequence>
<keyword evidence="1" id="KW-0472">Membrane</keyword>
<comment type="caution">
    <text evidence="3">The sequence shown here is derived from an EMBL/GenBank/DDBJ whole genome shotgun (WGS) entry which is preliminary data.</text>
</comment>
<dbReference type="InterPro" id="IPR045679">
    <property type="entry name" value="DUF6199"/>
</dbReference>
<evidence type="ECO:0000313" key="4">
    <source>
        <dbReference type="Proteomes" id="UP000886723"/>
    </source>
</evidence>
<proteinExistence type="predicted"/>
<dbReference type="EMBL" id="DVON01000116">
    <property type="protein sequence ID" value="HIV12564.1"/>
    <property type="molecule type" value="Genomic_DNA"/>
</dbReference>
<gene>
    <name evidence="3" type="ORF">IAA63_05415</name>
</gene>
<keyword evidence="1" id="KW-1133">Transmembrane helix</keyword>
<protein>
    <recommendedName>
        <fullName evidence="2">DUF6199 domain-containing protein</fullName>
    </recommendedName>
</protein>
<accession>A0A9D1NUX6</accession>
<feature type="transmembrane region" description="Helical" evidence="1">
    <location>
        <begin position="50"/>
        <end position="69"/>
    </location>
</feature>
<reference evidence="3" key="2">
    <citation type="journal article" date="2021" name="PeerJ">
        <title>Extensive microbial diversity within the chicken gut microbiome revealed by metagenomics and culture.</title>
        <authorList>
            <person name="Gilroy R."/>
            <person name="Ravi A."/>
            <person name="Getino M."/>
            <person name="Pursley I."/>
            <person name="Horton D.L."/>
            <person name="Alikhan N.F."/>
            <person name="Baker D."/>
            <person name="Gharbi K."/>
            <person name="Hall N."/>
            <person name="Watson M."/>
            <person name="Adriaenssens E.M."/>
            <person name="Foster-Nyarko E."/>
            <person name="Jarju S."/>
            <person name="Secka A."/>
            <person name="Antonio M."/>
            <person name="Oren A."/>
            <person name="Chaudhuri R.R."/>
            <person name="La Ragione R."/>
            <person name="Hildebrand F."/>
            <person name="Pallen M.J."/>
        </authorList>
    </citation>
    <scope>NUCLEOTIDE SEQUENCE</scope>
    <source>
        <strain evidence="3">ChiBcec2-4451</strain>
    </source>
</reference>
<organism evidence="3 4">
    <name type="scientific">Candidatus Pullilachnospira stercoravium</name>
    <dbReference type="NCBI Taxonomy" id="2840913"/>
    <lineage>
        <taxon>Bacteria</taxon>
        <taxon>Bacillati</taxon>
        <taxon>Bacillota</taxon>
        <taxon>Clostridia</taxon>
        <taxon>Lachnospirales</taxon>
        <taxon>Lachnospiraceae</taxon>
        <taxon>Lachnospiraceae incertae sedis</taxon>
        <taxon>Candidatus Pullilachnospira</taxon>
    </lineage>
</organism>
<reference evidence="3" key="1">
    <citation type="submission" date="2020-10" db="EMBL/GenBank/DDBJ databases">
        <authorList>
            <person name="Gilroy R."/>
        </authorList>
    </citation>
    <scope>NUCLEOTIDE SEQUENCE</scope>
    <source>
        <strain evidence="3">ChiBcec2-4451</strain>
    </source>
</reference>
<dbReference type="AlphaFoldDB" id="A0A9D1NUX6"/>
<name>A0A9D1NUX6_9FIRM</name>
<feature type="transmembrane region" description="Helical" evidence="1">
    <location>
        <begin position="6"/>
        <end position="26"/>
    </location>
</feature>
<evidence type="ECO:0000259" key="2">
    <source>
        <dbReference type="Pfam" id="PF19701"/>
    </source>
</evidence>